<keyword evidence="2" id="KW-1133">Transmembrane helix</keyword>
<gene>
    <name evidence="3" type="ORF">CYMTET_55779</name>
</gene>
<dbReference type="AlphaFoldDB" id="A0AAE0BDN9"/>
<protein>
    <submittedName>
        <fullName evidence="3">Uncharacterized protein</fullName>
    </submittedName>
</protein>
<sequence length="561" mass="62059">MFAKDVVAVLKLKSIVSVFQVSDLASQLAQRAYSKRIILVVLASLLRAELHAVFENREALIAWCPGTQIAGQKRVTMEETSLKNASEEEVCAFVQKLGMDPTPFRENEVNGALLVSLNDDELREDLELSIPDISKLRAALATPKTLVGAETLPTEALEQNSKPENEGDDSTIGSSDISSDDEQDQNEPSRGLEAGLQEDDTAVRRLRSLHNTMEADSLPIAEIEVIMVPSTSPKQSPQASTTPRVETPPEPWSSSGNPVYEDVPACAESSTHPTKPMSPVQPMQPLKNEQPEVQIAMESRPVDSPVQMQPAPMVQMQPEPMVQMQPAIMGQMQPATMVQMQPAIMVPMVPPTSQIMVPVFDNSNCRYDDRVDWPALQKKHASSSLQDGMDVENMGNLSDGQLAYDLQAGEQLHIALDILHVFIRRKLWMIILYTILTFGFYLVYLFCCCCCRPKRSERSKASLALTSGGRLVYWENSAAGLQQANTCCCIPGNKSIQSVTSMRYLPVNAVTKIEHLYLKDNGLLPCLNFINMGPFRTRYMITLKIHFTKLDASESSFVGKA</sequence>
<feature type="transmembrane region" description="Helical" evidence="2">
    <location>
        <begin position="427"/>
        <end position="446"/>
    </location>
</feature>
<evidence type="ECO:0000313" key="4">
    <source>
        <dbReference type="Proteomes" id="UP001190700"/>
    </source>
</evidence>
<comment type="caution">
    <text evidence="3">The sequence shown here is derived from an EMBL/GenBank/DDBJ whole genome shotgun (WGS) entry which is preliminary data.</text>
</comment>
<keyword evidence="2" id="KW-0472">Membrane</keyword>
<dbReference type="CDD" id="cd09487">
    <property type="entry name" value="SAM_superfamily"/>
    <property type="match status" value="1"/>
</dbReference>
<feature type="compositionally biased region" description="Polar residues" evidence="1">
    <location>
        <begin position="231"/>
        <end position="244"/>
    </location>
</feature>
<evidence type="ECO:0000256" key="2">
    <source>
        <dbReference type="SAM" id="Phobius"/>
    </source>
</evidence>
<organism evidence="3 4">
    <name type="scientific">Cymbomonas tetramitiformis</name>
    <dbReference type="NCBI Taxonomy" id="36881"/>
    <lineage>
        <taxon>Eukaryota</taxon>
        <taxon>Viridiplantae</taxon>
        <taxon>Chlorophyta</taxon>
        <taxon>Pyramimonadophyceae</taxon>
        <taxon>Pyramimonadales</taxon>
        <taxon>Pyramimonadaceae</taxon>
        <taxon>Cymbomonas</taxon>
    </lineage>
</organism>
<feature type="region of interest" description="Disordered" evidence="1">
    <location>
        <begin position="150"/>
        <end position="199"/>
    </location>
</feature>
<feature type="region of interest" description="Disordered" evidence="1">
    <location>
        <begin position="231"/>
        <end position="258"/>
    </location>
</feature>
<dbReference type="Gene3D" id="1.10.150.50">
    <property type="entry name" value="Transcription Factor, Ets-1"/>
    <property type="match status" value="1"/>
</dbReference>
<reference evidence="3 4" key="1">
    <citation type="journal article" date="2015" name="Genome Biol. Evol.">
        <title>Comparative Genomics of a Bacterivorous Green Alga Reveals Evolutionary Causalities and Consequences of Phago-Mixotrophic Mode of Nutrition.</title>
        <authorList>
            <person name="Burns J.A."/>
            <person name="Paasch A."/>
            <person name="Narechania A."/>
            <person name="Kim E."/>
        </authorList>
    </citation>
    <scope>NUCLEOTIDE SEQUENCE [LARGE SCALE GENOMIC DNA]</scope>
    <source>
        <strain evidence="3 4">PLY_AMNH</strain>
    </source>
</reference>
<dbReference type="EMBL" id="LGRX02035594">
    <property type="protein sequence ID" value="KAK3233945.1"/>
    <property type="molecule type" value="Genomic_DNA"/>
</dbReference>
<accession>A0AAE0BDN9</accession>
<keyword evidence="4" id="KW-1185">Reference proteome</keyword>
<evidence type="ECO:0000313" key="3">
    <source>
        <dbReference type="EMBL" id="KAK3233945.1"/>
    </source>
</evidence>
<proteinExistence type="predicted"/>
<name>A0AAE0BDN9_9CHLO</name>
<dbReference type="Proteomes" id="UP001190700">
    <property type="component" value="Unassembled WGS sequence"/>
</dbReference>
<evidence type="ECO:0000256" key="1">
    <source>
        <dbReference type="SAM" id="MobiDB-lite"/>
    </source>
</evidence>
<keyword evidence="2" id="KW-0812">Transmembrane</keyword>
<dbReference type="InterPro" id="IPR013761">
    <property type="entry name" value="SAM/pointed_sf"/>
</dbReference>